<organism evidence="1 2">
    <name type="scientific">Scopulibacillus cellulosilyticus</name>
    <dbReference type="NCBI Taxonomy" id="2665665"/>
    <lineage>
        <taxon>Bacteria</taxon>
        <taxon>Bacillati</taxon>
        <taxon>Bacillota</taxon>
        <taxon>Bacilli</taxon>
        <taxon>Bacillales</taxon>
        <taxon>Sporolactobacillaceae</taxon>
        <taxon>Scopulibacillus</taxon>
    </lineage>
</organism>
<protein>
    <submittedName>
        <fullName evidence="1">YqhG family protein</fullName>
    </submittedName>
</protein>
<dbReference type="Pfam" id="PF11079">
    <property type="entry name" value="YqhG"/>
    <property type="match status" value="1"/>
</dbReference>
<sequence>MQQAAIHNFLEHFFIANECEFLENKDGLLKVKLTVALDKLLMNRSFYWHYIEKIGGVPETTTLTLKTAPSEEKDGELIHFGSPRLHQIFRAAKQLAPYIRLYQETGSEGNFTPLVPWLGINFKISYQCDLKKDDLLSLGLHLMNGTIATHFHEQLLQMPLTPKIPDYCYTLTPMIKPISGLKRLEHFIEQKIQNDDHQWADNARIRWQKDQSLLDQFYEDQTNEEAPDTYVKEKEALKEQYEPKVNVQIINGGLFYLDKSSFLHTT</sequence>
<name>A0ABW2PY41_9BACL</name>
<keyword evidence="2" id="KW-1185">Reference proteome</keyword>
<dbReference type="InterPro" id="IPR024562">
    <property type="entry name" value="YqhG"/>
</dbReference>
<evidence type="ECO:0000313" key="1">
    <source>
        <dbReference type="EMBL" id="MFC7394258.1"/>
    </source>
</evidence>
<dbReference type="RefSeq" id="WP_380967410.1">
    <property type="nucleotide sequence ID" value="NZ_JBHTCO010000019.1"/>
</dbReference>
<evidence type="ECO:0000313" key="2">
    <source>
        <dbReference type="Proteomes" id="UP001596505"/>
    </source>
</evidence>
<dbReference type="Proteomes" id="UP001596505">
    <property type="component" value="Unassembled WGS sequence"/>
</dbReference>
<accession>A0ABW2PY41</accession>
<proteinExistence type="predicted"/>
<comment type="caution">
    <text evidence="1">The sequence shown here is derived from an EMBL/GenBank/DDBJ whole genome shotgun (WGS) entry which is preliminary data.</text>
</comment>
<dbReference type="EMBL" id="JBHTCO010000019">
    <property type="protein sequence ID" value="MFC7394258.1"/>
    <property type="molecule type" value="Genomic_DNA"/>
</dbReference>
<reference evidence="2" key="1">
    <citation type="journal article" date="2019" name="Int. J. Syst. Evol. Microbiol.">
        <title>The Global Catalogue of Microorganisms (GCM) 10K type strain sequencing project: providing services to taxonomists for standard genome sequencing and annotation.</title>
        <authorList>
            <consortium name="The Broad Institute Genomics Platform"/>
            <consortium name="The Broad Institute Genome Sequencing Center for Infectious Disease"/>
            <person name="Wu L."/>
            <person name="Ma J."/>
        </authorList>
    </citation>
    <scope>NUCLEOTIDE SEQUENCE [LARGE SCALE GENOMIC DNA]</scope>
    <source>
        <strain evidence="2">CGMCC 1.16305</strain>
    </source>
</reference>
<gene>
    <name evidence="1" type="ORF">ACFQRG_14980</name>
</gene>